<dbReference type="NCBIfam" id="TIGR01071">
    <property type="entry name" value="rplO_bact"/>
    <property type="match status" value="1"/>
</dbReference>
<accession>A0A0F9I2Y5</accession>
<dbReference type="PANTHER" id="PTHR12934:SF11">
    <property type="entry name" value="LARGE RIBOSOMAL SUBUNIT PROTEIN UL15M"/>
    <property type="match status" value="1"/>
</dbReference>
<keyword evidence="2" id="KW-0689">Ribosomal protein</keyword>
<organism evidence="6">
    <name type="scientific">marine sediment metagenome</name>
    <dbReference type="NCBI Taxonomy" id="412755"/>
    <lineage>
        <taxon>unclassified sequences</taxon>
        <taxon>metagenomes</taxon>
        <taxon>ecological metagenomes</taxon>
    </lineage>
</organism>
<reference evidence="6" key="1">
    <citation type="journal article" date="2015" name="Nature">
        <title>Complex archaea that bridge the gap between prokaryotes and eukaryotes.</title>
        <authorList>
            <person name="Spang A."/>
            <person name="Saw J.H."/>
            <person name="Jorgensen S.L."/>
            <person name="Zaremba-Niedzwiedzka K."/>
            <person name="Martijn J."/>
            <person name="Lind A.E."/>
            <person name="van Eijk R."/>
            <person name="Schleper C."/>
            <person name="Guy L."/>
            <person name="Ettema T.J."/>
        </authorList>
    </citation>
    <scope>NUCLEOTIDE SEQUENCE</scope>
</reference>
<evidence type="ECO:0000313" key="6">
    <source>
        <dbReference type="EMBL" id="KKM21966.1"/>
    </source>
</evidence>
<dbReference type="Pfam" id="PF00828">
    <property type="entry name" value="Ribosomal_L27A"/>
    <property type="match status" value="1"/>
</dbReference>
<dbReference type="GO" id="GO:0022625">
    <property type="term" value="C:cytosolic large ribosomal subunit"/>
    <property type="evidence" value="ECO:0007669"/>
    <property type="project" value="TreeGrafter"/>
</dbReference>
<dbReference type="SUPFAM" id="SSF52080">
    <property type="entry name" value="Ribosomal proteins L15p and L18e"/>
    <property type="match status" value="1"/>
</dbReference>
<keyword evidence="3" id="KW-0687">Ribonucleoprotein</keyword>
<dbReference type="GO" id="GO:0003735">
    <property type="term" value="F:structural constituent of ribosome"/>
    <property type="evidence" value="ECO:0007669"/>
    <property type="project" value="InterPro"/>
</dbReference>
<dbReference type="InterPro" id="IPR036227">
    <property type="entry name" value="Ribosomal_uL15/eL18_sf"/>
</dbReference>
<evidence type="ECO:0000256" key="1">
    <source>
        <dbReference type="ARBA" id="ARBA00007320"/>
    </source>
</evidence>
<dbReference type="GO" id="GO:0006412">
    <property type="term" value="P:translation"/>
    <property type="evidence" value="ECO:0007669"/>
    <property type="project" value="InterPro"/>
</dbReference>
<evidence type="ECO:0000259" key="5">
    <source>
        <dbReference type="Pfam" id="PF00828"/>
    </source>
</evidence>
<feature type="compositionally biased region" description="Basic residues" evidence="4">
    <location>
        <begin position="11"/>
        <end position="21"/>
    </location>
</feature>
<dbReference type="InterPro" id="IPR005749">
    <property type="entry name" value="Ribosomal_uL15_bac-type"/>
</dbReference>
<dbReference type="PROSITE" id="PS00475">
    <property type="entry name" value="RIBOSOMAL_L15"/>
    <property type="match status" value="1"/>
</dbReference>
<sequence>MVRLHDLKPAKGSHKKKKRIGRGNASGHGTTAGRGTKGQLARSGGGKGPGFEGGRMALIRKVPRLPGFKNPFKVSYQVVSLERLNQFKANDNVDVKALKEAGIIKKAEEPIKILADGKLDKALTVKVNAFSEKAKKAIEKAGGKAEVV</sequence>
<feature type="compositionally biased region" description="Gly residues" evidence="4">
    <location>
        <begin position="24"/>
        <end position="36"/>
    </location>
</feature>
<evidence type="ECO:0000256" key="3">
    <source>
        <dbReference type="ARBA" id="ARBA00023274"/>
    </source>
</evidence>
<dbReference type="HAMAP" id="MF_01341">
    <property type="entry name" value="Ribosomal_uL15"/>
    <property type="match status" value="1"/>
</dbReference>
<evidence type="ECO:0000256" key="2">
    <source>
        <dbReference type="ARBA" id="ARBA00022980"/>
    </source>
</evidence>
<protein>
    <recommendedName>
        <fullName evidence="5">Large ribosomal subunit protein uL15/eL18 domain-containing protein</fullName>
    </recommendedName>
</protein>
<evidence type="ECO:0000256" key="4">
    <source>
        <dbReference type="SAM" id="MobiDB-lite"/>
    </source>
</evidence>
<comment type="similarity">
    <text evidence="1">Belongs to the universal ribosomal protein uL15 family.</text>
</comment>
<dbReference type="Gene3D" id="3.100.10.10">
    <property type="match status" value="1"/>
</dbReference>
<proteinExistence type="inferred from homology"/>
<dbReference type="InterPro" id="IPR021131">
    <property type="entry name" value="Ribosomal_uL15/eL18"/>
</dbReference>
<dbReference type="InterPro" id="IPR030878">
    <property type="entry name" value="Ribosomal_uL15"/>
</dbReference>
<dbReference type="InterPro" id="IPR001196">
    <property type="entry name" value="Ribosomal_uL15_CS"/>
</dbReference>
<dbReference type="EMBL" id="LAZR01013435">
    <property type="protein sequence ID" value="KKM21966.1"/>
    <property type="molecule type" value="Genomic_DNA"/>
</dbReference>
<comment type="caution">
    <text evidence="6">The sequence shown here is derived from an EMBL/GenBank/DDBJ whole genome shotgun (WGS) entry which is preliminary data.</text>
</comment>
<dbReference type="PANTHER" id="PTHR12934">
    <property type="entry name" value="50S RIBOSOMAL PROTEIN L15"/>
    <property type="match status" value="1"/>
</dbReference>
<name>A0A0F9I2Y5_9ZZZZ</name>
<feature type="region of interest" description="Disordered" evidence="4">
    <location>
        <begin position="1"/>
        <end position="54"/>
    </location>
</feature>
<feature type="domain" description="Large ribosomal subunit protein uL15/eL18" evidence="5">
    <location>
        <begin position="79"/>
        <end position="146"/>
    </location>
</feature>
<feature type="compositionally biased region" description="Gly residues" evidence="4">
    <location>
        <begin position="43"/>
        <end position="53"/>
    </location>
</feature>
<gene>
    <name evidence="6" type="ORF">LCGC14_1630110</name>
</gene>
<dbReference type="AlphaFoldDB" id="A0A0F9I2Y5"/>